<evidence type="ECO:0000259" key="6">
    <source>
        <dbReference type="PROSITE" id="PS51675"/>
    </source>
</evidence>
<dbReference type="EC" id="2.1.1.221" evidence="1"/>
<gene>
    <name evidence="7" type="ORF">TAT_000302900</name>
    <name evidence="8" type="ORF">TAV_000303000</name>
</gene>
<sequence>MRNEIKKIKRSEFIDSCKLNPTIVIDCEFHSYASEKESKSLANQIMQSYGANKRAEKPFNLVICGIKPQSDLDMALCRISGTDKWTCQLSNESLDSIYEPEKLVYLSADSENVIEDLTPEGIYVIGGIVDRNRLNGMTYNKARIIGADCKRLPIKEHIKLIGSHVLSVNNCVEILLNYYQNKNWELALKNTIPKRKLVDS</sequence>
<dbReference type="InterPro" id="IPR028564">
    <property type="entry name" value="MT_TRM10-typ"/>
</dbReference>
<keyword evidence="2 8" id="KW-0489">Methyltransferase</keyword>
<feature type="domain" description="SAM-dependent MTase TRM10-type" evidence="6">
    <location>
        <begin position="9"/>
        <end position="199"/>
    </location>
</feature>
<dbReference type="CDD" id="cd18089">
    <property type="entry name" value="SPOUT_Trm10-like"/>
    <property type="match status" value="1"/>
</dbReference>
<name>A0A3B0MWH0_THEAN</name>
<evidence type="ECO:0000256" key="5">
    <source>
        <dbReference type="ARBA" id="ARBA00048434"/>
    </source>
</evidence>
<keyword evidence="4" id="KW-0949">S-adenosyl-L-methionine</keyword>
<dbReference type="InterPro" id="IPR038459">
    <property type="entry name" value="MT_TRM10-typ_sf"/>
</dbReference>
<evidence type="ECO:0000313" key="8">
    <source>
        <dbReference type="EMBL" id="SVP94547.1"/>
    </source>
</evidence>
<evidence type="ECO:0000256" key="1">
    <source>
        <dbReference type="ARBA" id="ARBA00012797"/>
    </source>
</evidence>
<dbReference type="PROSITE" id="PS51675">
    <property type="entry name" value="SAM_MT_TRM10"/>
    <property type="match status" value="1"/>
</dbReference>
<reference evidence="8" key="1">
    <citation type="submission" date="2018-07" db="EMBL/GenBank/DDBJ databases">
        <authorList>
            <person name="Quirk P.G."/>
            <person name="Krulwich T.A."/>
        </authorList>
    </citation>
    <scope>NUCLEOTIDE SEQUENCE</scope>
    <source>
        <strain evidence="8">Anand</strain>
    </source>
</reference>
<dbReference type="Gene3D" id="3.40.1280.30">
    <property type="match status" value="1"/>
</dbReference>
<dbReference type="GO" id="GO:0052905">
    <property type="term" value="F:tRNA (guanosine(9)-N1)-methyltransferase activity"/>
    <property type="evidence" value="ECO:0007669"/>
    <property type="project" value="UniProtKB-EC"/>
</dbReference>
<dbReference type="EMBL" id="UIVS01000004">
    <property type="protein sequence ID" value="SVP94547.1"/>
    <property type="molecule type" value="Genomic_DNA"/>
</dbReference>
<comment type="catalytic activity">
    <reaction evidence="5">
        <text>guanosine(9) in tRNA + S-adenosyl-L-methionine = N(1)-methylguanosine(9) in tRNA + S-adenosyl-L-homocysteine + H(+)</text>
        <dbReference type="Rhea" id="RHEA:43156"/>
        <dbReference type="Rhea" id="RHEA-COMP:10367"/>
        <dbReference type="Rhea" id="RHEA-COMP:10368"/>
        <dbReference type="ChEBI" id="CHEBI:15378"/>
        <dbReference type="ChEBI" id="CHEBI:57856"/>
        <dbReference type="ChEBI" id="CHEBI:59789"/>
        <dbReference type="ChEBI" id="CHEBI:73542"/>
        <dbReference type="ChEBI" id="CHEBI:74269"/>
        <dbReference type="EC" id="2.1.1.221"/>
    </reaction>
</comment>
<proteinExistence type="predicted"/>
<protein>
    <recommendedName>
        <fullName evidence="1">tRNA (guanine(9)-N(1))-methyltransferase</fullName>
        <ecNumber evidence="1">2.1.1.221</ecNumber>
    </recommendedName>
</protein>
<dbReference type="VEuPathDB" id="PiroplasmaDB:TA07045"/>
<dbReference type="GO" id="GO:0002939">
    <property type="term" value="P:tRNA N1-guanine methylation"/>
    <property type="evidence" value="ECO:0007669"/>
    <property type="project" value="TreeGrafter"/>
</dbReference>
<evidence type="ECO:0000256" key="2">
    <source>
        <dbReference type="ARBA" id="ARBA00022603"/>
    </source>
</evidence>
<evidence type="ECO:0000256" key="3">
    <source>
        <dbReference type="ARBA" id="ARBA00022679"/>
    </source>
</evidence>
<dbReference type="InterPro" id="IPR007356">
    <property type="entry name" value="tRNA_m1G_MeTrfase_euk"/>
</dbReference>
<dbReference type="PANTHER" id="PTHR13563:SF13">
    <property type="entry name" value="TRNA METHYLTRANSFERASE 10 HOMOLOG A"/>
    <property type="match status" value="1"/>
</dbReference>
<dbReference type="EMBL" id="UIVT01000004">
    <property type="protein sequence ID" value="SVP94029.1"/>
    <property type="molecule type" value="Genomic_DNA"/>
</dbReference>
<keyword evidence="3 8" id="KW-0808">Transferase</keyword>
<dbReference type="GO" id="GO:0005634">
    <property type="term" value="C:nucleus"/>
    <property type="evidence" value="ECO:0007669"/>
    <property type="project" value="TreeGrafter"/>
</dbReference>
<accession>A0A3B0MWH0</accession>
<organism evidence="8">
    <name type="scientific">Theileria annulata</name>
    <dbReference type="NCBI Taxonomy" id="5874"/>
    <lineage>
        <taxon>Eukaryota</taxon>
        <taxon>Sar</taxon>
        <taxon>Alveolata</taxon>
        <taxon>Apicomplexa</taxon>
        <taxon>Aconoidasida</taxon>
        <taxon>Piroplasmida</taxon>
        <taxon>Theileriidae</taxon>
        <taxon>Theileria</taxon>
    </lineage>
</organism>
<dbReference type="AlphaFoldDB" id="A0A3B0MWH0"/>
<evidence type="ECO:0000313" key="7">
    <source>
        <dbReference type="EMBL" id="SVP94029.1"/>
    </source>
</evidence>
<evidence type="ECO:0000256" key="4">
    <source>
        <dbReference type="ARBA" id="ARBA00022691"/>
    </source>
</evidence>
<dbReference type="GO" id="GO:0000049">
    <property type="term" value="F:tRNA binding"/>
    <property type="evidence" value="ECO:0007669"/>
    <property type="project" value="TreeGrafter"/>
</dbReference>
<dbReference type="PANTHER" id="PTHR13563">
    <property type="entry name" value="TRNA (GUANINE-9-) METHYLTRANSFERASE"/>
    <property type="match status" value="1"/>
</dbReference>